<proteinExistence type="predicted"/>
<evidence type="ECO:0000313" key="2">
    <source>
        <dbReference type="Proteomes" id="UP000322139"/>
    </source>
</evidence>
<evidence type="ECO:0000313" key="1">
    <source>
        <dbReference type="EMBL" id="TYS44265.1"/>
    </source>
</evidence>
<dbReference type="RefSeq" id="WP_148976468.1">
    <property type="nucleotide sequence ID" value="NZ_JBNIKT010000006.1"/>
</dbReference>
<dbReference type="Proteomes" id="UP000322139">
    <property type="component" value="Unassembled WGS sequence"/>
</dbReference>
<dbReference type="AlphaFoldDB" id="A0A5D4QYL3"/>
<reference evidence="1 2" key="1">
    <citation type="submission" date="2019-08" db="EMBL/GenBank/DDBJ databases">
        <title>Bacillus genomes from the desert of Cuatro Cienegas, Coahuila.</title>
        <authorList>
            <person name="Olmedo-Alvarez G."/>
        </authorList>
    </citation>
    <scope>NUCLEOTIDE SEQUENCE [LARGE SCALE GENOMIC DNA]</scope>
    <source>
        <strain evidence="1 2">CH446_14T</strain>
    </source>
</reference>
<gene>
    <name evidence="1" type="ORF">FZD51_20525</name>
</gene>
<name>A0A5D4QYL3_9BACI</name>
<dbReference type="EMBL" id="VTER01000012">
    <property type="protein sequence ID" value="TYS44265.1"/>
    <property type="molecule type" value="Genomic_DNA"/>
</dbReference>
<comment type="caution">
    <text evidence="1">The sequence shown here is derived from an EMBL/GenBank/DDBJ whole genome shotgun (WGS) entry which is preliminary data.</text>
</comment>
<sequence>MSRIISILAIGIGGYYLYQNRFRVVNTVMGSAVLRRLFVTSLMNIPGVRNKMMKSVFSGNTGW</sequence>
<organism evidence="1 2">
    <name type="scientific">Bacillus infantis</name>
    <dbReference type="NCBI Taxonomy" id="324767"/>
    <lineage>
        <taxon>Bacteria</taxon>
        <taxon>Bacillati</taxon>
        <taxon>Bacillota</taxon>
        <taxon>Bacilli</taxon>
        <taxon>Bacillales</taxon>
        <taxon>Bacillaceae</taxon>
        <taxon>Bacillus</taxon>
    </lineage>
</organism>
<protein>
    <submittedName>
        <fullName evidence="1">Uncharacterized protein</fullName>
    </submittedName>
</protein>
<accession>A0A5D4QYL3</accession>